<reference evidence="8" key="1">
    <citation type="journal article" date="2006" name="Science">
        <title>Ancient noncoding elements conserved in the human genome.</title>
        <authorList>
            <person name="Venkatesh B."/>
            <person name="Kirkness E.F."/>
            <person name="Loh Y.H."/>
            <person name="Halpern A.L."/>
            <person name="Lee A.P."/>
            <person name="Johnson J."/>
            <person name="Dandona N."/>
            <person name="Viswanathan L.D."/>
            <person name="Tay A."/>
            <person name="Venter J.C."/>
            <person name="Strausberg R.L."/>
            <person name="Brenner S."/>
        </authorList>
    </citation>
    <scope>NUCLEOTIDE SEQUENCE [LARGE SCALE GENOMIC DNA]</scope>
</reference>
<reference evidence="8" key="3">
    <citation type="journal article" date="2014" name="Nature">
        <title>Elephant shark genome provides unique insights into gnathostome evolution.</title>
        <authorList>
            <consortium name="International Elephant Shark Genome Sequencing Consortium"/>
            <person name="Venkatesh B."/>
            <person name="Lee A.P."/>
            <person name="Ravi V."/>
            <person name="Maurya A.K."/>
            <person name="Lian M.M."/>
            <person name="Swann J.B."/>
            <person name="Ohta Y."/>
            <person name="Flajnik M.F."/>
            <person name="Sutoh Y."/>
            <person name="Kasahara M."/>
            <person name="Hoon S."/>
            <person name="Gangu V."/>
            <person name="Roy S.W."/>
            <person name="Irimia M."/>
            <person name="Korzh V."/>
            <person name="Kondrychyn I."/>
            <person name="Lim Z.W."/>
            <person name="Tay B.H."/>
            <person name="Tohari S."/>
            <person name="Kong K.W."/>
            <person name="Ho S."/>
            <person name="Lorente-Galdos B."/>
            <person name="Quilez J."/>
            <person name="Marques-Bonet T."/>
            <person name="Raney B.J."/>
            <person name="Ingham P.W."/>
            <person name="Tay A."/>
            <person name="Hillier L.W."/>
            <person name="Minx P."/>
            <person name="Boehm T."/>
            <person name="Wilson R.K."/>
            <person name="Brenner S."/>
            <person name="Warren W.C."/>
        </authorList>
    </citation>
    <scope>NUCLEOTIDE SEQUENCE [LARGE SCALE GENOMIC DNA]</scope>
</reference>
<dbReference type="InterPro" id="IPR019819">
    <property type="entry name" value="Carboxylesterase_B_CS"/>
</dbReference>
<dbReference type="AlphaFoldDB" id="A0A4W3K019"/>
<accession>A0A4W3K019</accession>
<dbReference type="Ensembl" id="ENSCMIT00000049298.1">
    <property type="protein sequence ID" value="ENSCMIP00000048622.1"/>
    <property type="gene ID" value="ENSCMIG00000019871.1"/>
</dbReference>
<dbReference type="Gene3D" id="3.40.50.1820">
    <property type="entry name" value="alpha/beta hydrolase"/>
    <property type="match status" value="1"/>
</dbReference>
<feature type="domain" description="Carboxylesterase type B" evidence="6">
    <location>
        <begin position="9"/>
        <end position="450"/>
    </location>
</feature>
<dbReference type="PROSITE" id="PS00122">
    <property type="entry name" value="CARBOXYLESTERASE_B_1"/>
    <property type="match status" value="1"/>
</dbReference>
<dbReference type="InterPro" id="IPR051093">
    <property type="entry name" value="Neuroligin/BSAL"/>
</dbReference>
<keyword evidence="3 4" id="KW-0378">Hydrolase</keyword>
<reference evidence="7" key="5">
    <citation type="submission" date="2025-09" db="UniProtKB">
        <authorList>
            <consortium name="Ensembl"/>
        </authorList>
    </citation>
    <scope>IDENTIFICATION</scope>
</reference>
<dbReference type="InterPro" id="IPR029058">
    <property type="entry name" value="AB_hydrolase_fold"/>
</dbReference>
<reference evidence="7" key="4">
    <citation type="submission" date="2025-08" db="UniProtKB">
        <authorList>
            <consortium name="Ensembl"/>
        </authorList>
    </citation>
    <scope>IDENTIFICATION</scope>
</reference>
<evidence type="ECO:0000256" key="5">
    <source>
        <dbReference type="SAM" id="MobiDB-lite"/>
    </source>
</evidence>
<reference evidence="8" key="2">
    <citation type="journal article" date="2007" name="PLoS Biol.">
        <title>Survey sequencing and comparative analysis of the elephant shark (Callorhinchus milii) genome.</title>
        <authorList>
            <person name="Venkatesh B."/>
            <person name="Kirkness E.F."/>
            <person name="Loh Y.H."/>
            <person name="Halpern A.L."/>
            <person name="Lee A.P."/>
            <person name="Johnson J."/>
            <person name="Dandona N."/>
            <person name="Viswanathan L.D."/>
            <person name="Tay A."/>
            <person name="Venter J.C."/>
            <person name="Strausberg R.L."/>
            <person name="Brenner S."/>
        </authorList>
    </citation>
    <scope>NUCLEOTIDE SEQUENCE [LARGE SCALE GENOMIC DNA]</scope>
</reference>
<evidence type="ECO:0000313" key="7">
    <source>
        <dbReference type="Ensembl" id="ENSCMIP00000048622.1"/>
    </source>
</evidence>
<dbReference type="PROSITE" id="PS00941">
    <property type="entry name" value="CARBOXYLESTERASE_B_2"/>
    <property type="match status" value="1"/>
</dbReference>
<organism evidence="7 8">
    <name type="scientific">Callorhinchus milii</name>
    <name type="common">Ghost shark</name>
    <dbReference type="NCBI Taxonomy" id="7868"/>
    <lineage>
        <taxon>Eukaryota</taxon>
        <taxon>Metazoa</taxon>
        <taxon>Chordata</taxon>
        <taxon>Craniata</taxon>
        <taxon>Vertebrata</taxon>
        <taxon>Chondrichthyes</taxon>
        <taxon>Holocephali</taxon>
        <taxon>Chimaeriformes</taxon>
        <taxon>Callorhinchidae</taxon>
        <taxon>Callorhinchus</taxon>
    </lineage>
</organism>
<keyword evidence="8" id="KW-1185">Reference proteome</keyword>
<dbReference type="SUPFAM" id="SSF53474">
    <property type="entry name" value="alpha/beta-Hydrolases"/>
    <property type="match status" value="1"/>
</dbReference>
<dbReference type="GO" id="GO:0016787">
    <property type="term" value="F:hydrolase activity"/>
    <property type="evidence" value="ECO:0007669"/>
    <property type="project" value="UniProtKB-KW"/>
</dbReference>
<evidence type="ECO:0000256" key="1">
    <source>
        <dbReference type="ARBA" id="ARBA00005964"/>
    </source>
</evidence>
<protein>
    <recommendedName>
        <fullName evidence="4">Carboxylic ester hydrolase</fullName>
        <ecNumber evidence="4">3.1.1.-</ecNumber>
    </recommendedName>
</protein>
<dbReference type="PANTHER" id="PTHR43903">
    <property type="entry name" value="NEUROLIGIN"/>
    <property type="match status" value="1"/>
</dbReference>
<feature type="region of interest" description="Disordered" evidence="5">
    <location>
        <begin position="487"/>
        <end position="508"/>
    </location>
</feature>
<evidence type="ECO:0000259" key="6">
    <source>
        <dbReference type="Pfam" id="PF00135"/>
    </source>
</evidence>
<dbReference type="InterPro" id="IPR019826">
    <property type="entry name" value="Carboxylesterase_B_AS"/>
</dbReference>
<name>A0A4W3K019_CALMI</name>
<sequence length="508" mass="57054">MTMIMDLKDKIVMDIFRGIPYAQPPIGEFRFQKPVPLNSWKGIREASEYGNVCMQDRIYTKEVWGDEDCLYLNIWIPNGVEGKLAVMIWFHGGAFALGASQGIDIMNSTLYDGYEIAHHGNVIVVTINYRLASLGFLSTGDENGRGNYGLWDQHMAIKWVKKNIANFGGNPGLITLFGESAGGASTSMHALSPVNKGLFRRVISESGDAQTMWAVNRRPLGAARRVAQAVGCPLEDKAAMMFCLRRVPAKDIVLAVRVTESLSNKEILFFLPFVPTIDGEFLPHEPVKLFENSKEIDYLLGCNSGDAHLFVSIWFPGVNIPFGISEHTVLICTAGSLGQAAVESVIFEYTDWKNPTEFSRRFGLVRMYTDMQIIITQPFFSTRHSSSTYAYLFAYPSRMPNLILPEWIGAIHAGELQFLFGKPFSNPKIYNQQERELSRAMINYWTNFIPNAHHFFQLAGIPGLLTFNFKLNFKEVTQRTAFHKDGVGEGVRSQAKSGMSKRSGHRRD</sequence>
<evidence type="ECO:0000313" key="8">
    <source>
        <dbReference type="Proteomes" id="UP000314986"/>
    </source>
</evidence>
<evidence type="ECO:0000256" key="4">
    <source>
        <dbReference type="RuleBase" id="RU361235"/>
    </source>
</evidence>
<dbReference type="GeneTree" id="ENSGT00940000156231"/>
<dbReference type="InterPro" id="IPR002018">
    <property type="entry name" value="CarbesteraseB"/>
</dbReference>
<evidence type="ECO:0000256" key="3">
    <source>
        <dbReference type="ARBA" id="ARBA00022801"/>
    </source>
</evidence>
<dbReference type="EC" id="3.1.1.-" evidence="4"/>
<comment type="similarity">
    <text evidence="1 4">Belongs to the type-B carboxylesterase/lipase family.</text>
</comment>
<evidence type="ECO:0000256" key="2">
    <source>
        <dbReference type="ARBA" id="ARBA00022729"/>
    </source>
</evidence>
<dbReference type="Proteomes" id="UP000314986">
    <property type="component" value="Unassembled WGS sequence"/>
</dbReference>
<dbReference type="Pfam" id="PF00135">
    <property type="entry name" value="COesterase"/>
    <property type="match status" value="1"/>
</dbReference>
<keyword evidence="2" id="KW-0732">Signal</keyword>
<proteinExistence type="inferred from homology"/>